<dbReference type="AlphaFoldDB" id="A0A3B0X5Z9"/>
<evidence type="ECO:0000313" key="1">
    <source>
        <dbReference type="EMBL" id="VAW63738.1"/>
    </source>
</evidence>
<organism evidence="1">
    <name type="scientific">hydrothermal vent metagenome</name>
    <dbReference type="NCBI Taxonomy" id="652676"/>
    <lineage>
        <taxon>unclassified sequences</taxon>
        <taxon>metagenomes</taxon>
        <taxon>ecological metagenomes</taxon>
    </lineage>
</organism>
<gene>
    <name evidence="1" type="ORF">MNBD_GAMMA08-320</name>
</gene>
<proteinExistence type="predicted"/>
<protein>
    <submittedName>
        <fullName evidence="1">Uncharacterized protein</fullName>
    </submittedName>
</protein>
<name>A0A3B0X5Z9_9ZZZZ</name>
<accession>A0A3B0X5Z9</accession>
<sequence>MSKPTDIELKTAIVASATMKEHDKDPFFIAKTLLNHDFRLKHYEALLKAADRYMNHGQAEGERMKLLRCIEKAKEAESRAANEDIDSFGLE</sequence>
<reference evidence="1" key="1">
    <citation type="submission" date="2018-06" db="EMBL/GenBank/DDBJ databases">
        <authorList>
            <person name="Zhirakovskaya E."/>
        </authorList>
    </citation>
    <scope>NUCLEOTIDE SEQUENCE</scope>
</reference>
<dbReference type="EMBL" id="UOFH01000257">
    <property type="protein sequence ID" value="VAW63738.1"/>
    <property type="molecule type" value="Genomic_DNA"/>
</dbReference>